<comment type="caution">
    <text evidence="6">The sequence shown here is derived from an EMBL/GenBank/DDBJ whole genome shotgun (WGS) entry which is preliminary data.</text>
</comment>
<feature type="domain" description="Cyclic nucleotide-binding" evidence="4">
    <location>
        <begin position="10"/>
        <end position="113"/>
    </location>
</feature>
<dbReference type="SMART" id="SM00419">
    <property type="entry name" value="HTH_CRP"/>
    <property type="match status" value="1"/>
</dbReference>
<protein>
    <submittedName>
        <fullName evidence="6">CRP-like cAMP-binding protein</fullName>
    </submittedName>
</protein>
<dbReference type="SUPFAM" id="SSF46785">
    <property type="entry name" value="Winged helix' DNA-binding domain"/>
    <property type="match status" value="1"/>
</dbReference>
<dbReference type="InterPro" id="IPR018490">
    <property type="entry name" value="cNMP-bd_dom_sf"/>
</dbReference>
<dbReference type="InterPro" id="IPR012318">
    <property type="entry name" value="HTH_CRP"/>
</dbReference>
<keyword evidence="7" id="KW-1185">Reference proteome</keyword>
<dbReference type="SMART" id="SM00100">
    <property type="entry name" value="cNMP"/>
    <property type="match status" value="1"/>
</dbReference>
<dbReference type="Pfam" id="PF13545">
    <property type="entry name" value="HTH_Crp_2"/>
    <property type="match status" value="1"/>
</dbReference>
<dbReference type="AlphaFoldDB" id="A0A7X0JT18"/>
<dbReference type="RefSeq" id="WP_166850185.1">
    <property type="nucleotide sequence ID" value="NZ_JAAONY010000001.1"/>
</dbReference>
<dbReference type="PANTHER" id="PTHR24567">
    <property type="entry name" value="CRP FAMILY TRANSCRIPTIONAL REGULATORY PROTEIN"/>
    <property type="match status" value="1"/>
</dbReference>
<reference evidence="6 7" key="1">
    <citation type="submission" date="2020-08" db="EMBL/GenBank/DDBJ databases">
        <title>Genomic Encyclopedia of Type Strains, Phase IV (KMG-IV): sequencing the most valuable type-strain genomes for metagenomic binning, comparative biology and taxonomic classification.</title>
        <authorList>
            <person name="Goeker M."/>
        </authorList>
    </citation>
    <scope>NUCLEOTIDE SEQUENCE [LARGE SCALE GENOMIC DNA]</scope>
    <source>
        <strain evidence="6 7">DSM 22368</strain>
    </source>
</reference>
<organism evidence="6 7">
    <name type="scientific">Pseudoteredinibacter isoporae</name>
    <dbReference type="NCBI Taxonomy" id="570281"/>
    <lineage>
        <taxon>Bacteria</taxon>
        <taxon>Pseudomonadati</taxon>
        <taxon>Pseudomonadota</taxon>
        <taxon>Gammaproteobacteria</taxon>
        <taxon>Cellvibrionales</taxon>
        <taxon>Cellvibrionaceae</taxon>
        <taxon>Pseudoteredinibacter</taxon>
    </lineage>
</organism>
<dbReference type="GO" id="GO:0003700">
    <property type="term" value="F:DNA-binding transcription factor activity"/>
    <property type="evidence" value="ECO:0007669"/>
    <property type="project" value="TreeGrafter"/>
</dbReference>
<dbReference type="GO" id="GO:0003677">
    <property type="term" value="F:DNA binding"/>
    <property type="evidence" value="ECO:0007669"/>
    <property type="project" value="UniProtKB-KW"/>
</dbReference>
<keyword evidence="1" id="KW-0805">Transcription regulation</keyword>
<dbReference type="PROSITE" id="PS50042">
    <property type="entry name" value="CNMP_BINDING_3"/>
    <property type="match status" value="1"/>
</dbReference>
<dbReference type="SUPFAM" id="SSF51206">
    <property type="entry name" value="cAMP-binding domain-like"/>
    <property type="match status" value="1"/>
</dbReference>
<sequence length="224" mass="25404">MSHFHRGHGWIEELPSDVQNKIRQRMETRELKNGEQLYQPGDQARALYQVESGLIVLKRSNKEGEEYLATFHGPGECFGEIPLLAKEAKRGFTALARGKTVVHRLNQNDFNELSQQHPEIFLQLTQKLCAIITILLDQVESLSKASLKQRLANLIVDAAERHGKEEQDGISINIPLSQTDIGNMLGATRQSVQRELKPWRDQGWIGRSSGRILIHQLDAIRKLA</sequence>
<evidence type="ECO:0000256" key="2">
    <source>
        <dbReference type="ARBA" id="ARBA00023125"/>
    </source>
</evidence>
<dbReference type="PROSITE" id="PS51063">
    <property type="entry name" value="HTH_CRP_2"/>
    <property type="match status" value="1"/>
</dbReference>
<gene>
    <name evidence="6" type="ORF">HNR48_001084</name>
</gene>
<dbReference type="InterPro" id="IPR050397">
    <property type="entry name" value="Env_Response_Regulators"/>
</dbReference>
<dbReference type="Pfam" id="PF00027">
    <property type="entry name" value="cNMP_binding"/>
    <property type="match status" value="1"/>
</dbReference>
<dbReference type="CDD" id="cd00038">
    <property type="entry name" value="CAP_ED"/>
    <property type="match status" value="1"/>
</dbReference>
<keyword evidence="2" id="KW-0238">DNA-binding</keyword>
<evidence type="ECO:0000313" key="6">
    <source>
        <dbReference type="EMBL" id="MBB6520806.1"/>
    </source>
</evidence>
<dbReference type="PANTHER" id="PTHR24567:SF68">
    <property type="entry name" value="DNA-BINDING TRANSCRIPTIONAL DUAL REGULATOR CRP"/>
    <property type="match status" value="1"/>
</dbReference>
<feature type="domain" description="HTH crp-type" evidence="5">
    <location>
        <begin position="145"/>
        <end position="218"/>
    </location>
</feature>
<evidence type="ECO:0000259" key="4">
    <source>
        <dbReference type="PROSITE" id="PS50042"/>
    </source>
</evidence>
<evidence type="ECO:0000259" key="5">
    <source>
        <dbReference type="PROSITE" id="PS51063"/>
    </source>
</evidence>
<dbReference type="Proteomes" id="UP000528457">
    <property type="component" value="Unassembled WGS sequence"/>
</dbReference>
<evidence type="ECO:0000313" key="7">
    <source>
        <dbReference type="Proteomes" id="UP000528457"/>
    </source>
</evidence>
<evidence type="ECO:0000256" key="1">
    <source>
        <dbReference type="ARBA" id="ARBA00023015"/>
    </source>
</evidence>
<dbReference type="Gene3D" id="2.60.120.10">
    <property type="entry name" value="Jelly Rolls"/>
    <property type="match status" value="1"/>
</dbReference>
<proteinExistence type="predicted"/>
<keyword evidence="3" id="KW-0804">Transcription</keyword>
<dbReference type="InterPro" id="IPR036390">
    <property type="entry name" value="WH_DNA-bd_sf"/>
</dbReference>
<dbReference type="GO" id="GO:0005829">
    <property type="term" value="C:cytosol"/>
    <property type="evidence" value="ECO:0007669"/>
    <property type="project" value="TreeGrafter"/>
</dbReference>
<dbReference type="InterPro" id="IPR000595">
    <property type="entry name" value="cNMP-bd_dom"/>
</dbReference>
<accession>A0A7X0JT18</accession>
<dbReference type="InterPro" id="IPR014710">
    <property type="entry name" value="RmlC-like_jellyroll"/>
</dbReference>
<evidence type="ECO:0000256" key="3">
    <source>
        <dbReference type="ARBA" id="ARBA00023163"/>
    </source>
</evidence>
<dbReference type="EMBL" id="JACHHT010000001">
    <property type="protein sequence ID" value="MBB6520806.1"/>
    <property type="molecule type" value="Genomic_DNA"/>
</dbReference>
<name>A0A7X0JT18_9GAMM</name>
<dbReference type="InParanoid" id="A0A7X0JT18"/>